<dbReference type="EMBL" id="CACRXK020000841">
    <property type="protein sequence ID" value="CAB3985205.1"/>
    <property type="molecule type" value="Genomic_DNA"/>
</dbReference>
<dbReference type="PANTHER" id="PTHR10334">
    <property type="entry name" value="CYSTEINE-RICH SECRETORY PROTEIN-RELATED"/>
    <property type="match status" value="1"/>
</dbReference>
<sequence>MARQHNYYNRSSIAYKKPNMFGYLILLQVLVVITQARPSYDQNFFNTLYYNDPNLNPGFNLVAFRINQLNLHNHYRKIHRVPKMTLDPMLTLQAQAYAEVLAARSGALNHCVKPTCDRYGAGENLARAWGAEHVETNATKAWYDEIWDFNYCHKENGKKMHRPGHEGKPIGHFTQVVWKDSVKLGVGYARTADRTGVYVVARYKAHGNVPGLYGTQVTKPSYLLRTFQNNCYRTNGGYSRWSSPKKCTQSCGGGVRLRKRKCTNPKPSLNGRDCVGPRKMLASAKWCNIQSCPGKKNHRDRQCKARGYPDESHNFEGQNDCKLHCYQKAQTYMLVGTVDDGTHCNKDRGVCVVGVCQPMPRYFAPTKRPPTDSSGAMIGSYTKTPNADVWKNKVFVVPDGVVNLVITNRDYKHVKMLVGYETPQDSVGYNWGEDDWMNSWVEYYGSYETEFITAGVKYKYKRLPGYSTITVIGPVLPTKGYHLALFVQGNAPAKIYWSYPERVSRKIKSLEDKTLKRPKMIGYLLLLHVLGVMVQARTNHIGEMIMTSLMENDANLNPGFDINAFRLDQLNLHNYYRSLHGVPAMTRNAALEAKAQEYAEILAARNNGLNHCNLPNCDREGAGENLAQAWGSTSAETNATKAWYDEVWDYNYCHDETNFKRPGHESKQIGHFTQVVWKASVQLGIGYARTADRKTVYVVGRYLAHGNVAGQYAENVLKANYLFKTFQDNCAAYNGGFSAWSEPGECSQSCGGGVRFQTKTCTNPKPSLNGADCQGETRKLAAQEWCNIESCPGDKNHREMQCEARGHPAKAHIFDNQECTLHCLSTTVPNLYNSAGKVDDGTHCKSDKGVCVEGVCTEMPEYVAPTQPPPTNAGGSITGSYTSTPSSNVWDNIIFTVPNGATNVVITNKDYNAVSIKVGYTTSRSLSYQFGESSWMNSWVEYYGSYKTTQTVAGVMFTYLRTKTSSTFTIAGPVNPTSGYKLALFVQGSSPAKISWTYGA</sequence>
<dbReference type="InterPro" id="IPR035940">
    <property type="entry name" value="CAP_sf"/>
</dbReference>
<dbReference type="PROSITE" id="PS01009">
    <property type="entry name" value="CRISP_1"/>
    <property type="match status" value="2"/>
</dbReference>
<dbReference type="InterPro" id="IPR002413">
    <property type="entry name" value="V5_allergen-like"/>
</dbReference>
<dbReference type="PRINTS" id="PR00838">
    <property type="entry name" value="V5ALLERGEN"/>
</dbReference>
<dbReference type="InterPro" id="IPR000884">
    <property type="entry name" value="TSP1_rpt"/>
</dbReference>
<evidence type="ECO:0000313" key="3">
    <source>
        <dbReference type="Proteomes" id="UP001152795"/>
    </source>
</evidence>
<proteinExistence type="predicted"/>
<dbReference type="Pfam" id="PF00090">
    <property type="entry name" value="TSP_1"/>
    <property type="match status" value="2"/>
</dbReference>
<dbReference type="SUPFAM" id="SSF82895">
    <property type="entry name" value="TSP-1 type 1 repeat"/>
    <property type="match status" value="2"/>
</dbReference>
<dbReference type="Gene3D" id="2.20.100.10">
    <property type="entry name" value="Thrombospondin type-1 (TSP1) repeat"/>
    <property type="match status" value="2"/>
</dbReference>
<dbReference type="OrthoDB" id="337038at2759"/>
<dbReference type="GO" id="GO:0005576">
    <property type="term" value="C:extracellular region"/>
    <property type="evidence" value="ECO:0007669"/>
    <property type="project" value="InterPro"/>
</dbReference>
<dbReference type="Pfam" id="PF00188">
    <property type="entry name" value="CAP"/>
    <property type="match status" value="2"/>
</dbReference>
<gene>
    <name evidence="2" type="ORF">PACLA_8A088097</name>
</gene>
<accession>A0A7D9HIC2</accession>
<dbReference type="InterPro" id="IPR001283">
    <property type="entry name" value="CRISP-related"/>
</dbReference>
<dbReference type="SMART" id="SM00209">
    <property type="entry name" value="TSP1"/>
    <property type="match status" value="2"/>
</dbReference>
<organism evidence="2 3">
    <name type="scientific">Paramuricea clavata</name>
    <name type="common">Red gorgonian</name>
    <name type="synonym">Violescent sea-whip</name>
    <dbReference type="NCBI Taxonomy" id="317549"/>
    <lineage>
        <taxon>Eukaryota</taxon>
        <taxon>Metazoa</taxon>
        <taxon>Cnidaria</taxon>
        <taxon>Anthozoa</taxon>
        <taxon>Octocorallia</taxon>
        <taxon>Malacalcyonacea</taxon>
        <taxon>Plexauridae</taxon>
        <taxon>Paramuricea</taxon>
    </lineage>
</organism>
<keyword evidence="3" id="KW-1185">Reference proteome</keyword>
<protein>
    <submittedName>
        <fullName evidence="2">Golgi-associated plant pathogenesis-related 1-like</fullName>
    </submittedName>
</protein>
<dbReference type="FunFam" id="2.20.100.10:FF:000001">
    <property type="entry name" value="semaphorin-5A isoform X1"/>
    <property type="match status" value="1"/>
</dbReference>
<dbReference type="InterPro" id="IPR014044">
    <property type="entry name" value="CAP_dom"/>
</dbReference>
<dbReference type="CDD" id="cd05382">
    <property type="entry name" value="CAP_GAPR1-like"/>
    <property type="match status" value="2"/>
</dbReference>
<dbReference type="SMART" id="SM00198">
    <property type="entry name" value="SCP"/>
    <property type="match status" value="2"/>
</dbReference>
<comment type="caution">
    <text evidence="2">The sequence shown here is derived from an EMBL/GenBank/DDBJ whole genome shotgun (WGS) entry which is preliminary data.</text>
</comment>
<keyword evidence="1" id="KW-1015">Disulfide bond</keyword>
<dbReference type="InterPro" id="IPR018244">
    <property type="entry name" value="Allrgn_V5/Tpx1_CS"/>
</dbReference>
<evidence type="ECO:0000313" key="2">
    <source>
        <dbReference type="EMBL" id="CAB3985205.1"/>
    </source>
</evidence>
<dbReference type="Gene3D" id="3.40.33.10">
    <property type="entry name" value="CAP"/>
    <property type="match status" value="2"/>
</dbReference>
<reference evidence="2" key="1">
    <citation type="submission" date="2020-04" db="EMBL/GenBank/DDBJ databases">
        <authorList>
            <person name="Alioto T."/>
            <person name="Alioto T."/>
            <person name="Gomez Garrido J."/>
        </authorList>
    </citation>
    <scope>NUCLEOTIDE SEQUENCE</scope>
    <source>
        <strain evidence="2">A484AB</strain>
    </source>
</reference>
<dbReference type="SUPFAM" id="SSF55797">
    <property type="entry name" value="PR-1-like"/>
    <property type="match status" value="2"/>
</dbReference>
<name>A0A7D9HIC2_PARCT</name>
<dbReference type="PROSITE" id="PS50092">
    <property type="entry name" value="TSP1"/>
    <property type="match status" value="2"/>
</dbReference>
<dbReference type="InterPro" id="IPR034113">
    <property type="entry name" value="SCP_GAPR1-like"/>
</dbReference>
<dbReference type="AlphaFoldDB" id="A0A7D9HIC2"/>
<dbReference type="Proteomes" id="UP001152795">
    <property type="component" value="Unassembled WGS sequence"/>
</dbReference>
<dbReference type="PRINTS" id="PR00837">
    <property type="entry name" value="V5TPXLIKE"/>
</dbReference>
<dbReference type="InterPro" id="IPR036383">
    <property type="entry name" value="TSP1_rpt_sf"/>
</dbReference>
<evidence type="ECO:0000256" key="1">
    <source>
        <dbReference type="ARBA" id="ARBA00023157"/>
    </source>
</evidence>